<dbReference type="AlphaFoldDB" id="K6V3S0"/>
<reference evidence="1 2" key="1">
    <citation type="submission" date="2012-08" db="EMBL/GenBank/DDBJ databases">
        <title>Whole genome shotgun sequence of Gordonia rhizosphera NBRC 16068.</title>
        <authorList>
            <person name="Takarada H."/>
            <person name="Isaki S."/>
            <person name="Hosoyama A."/>
            <person name="Tsuchikane K."/>
            <person name="Katsumata H."/>
            <person name="Baba S."/>
            <person name="Ohji S."/>
            <person name="Yamazaki S."/>
            <person name="Fujita N."/>
        </authorList>
    </citation>
    <scope>NUCLEOTIDE SEQUENCE [LARGE SCALE GENOMIC DNA]</scope>
    <source>
        <strain evidence="1 2">NBRC 16068</strain>
    </source>
</reference>
<sequence length="80" mass="8821">MAVNAISTTPPTMTAITMGYLHVSRLPGPCARTYAESDRDVSQPARVLKQSAISRGRHSVEFVRWPPEKIGPPYERTGPQ</sequence>
<accession>K6V3S0</accession>
<evidence type="ECO:0000313" key="2">
    <source>
        <dbReference type="Proteomes" id="UP000008363"/>
    </source>
</evidence>
<dbReference type="STRING" id="1108045.GORHZ_117_00110"/>
<dbReference type="Proteomes" id="UP000008363">
    <property type="component" value="Unassembled WGS sequence"/>
</dbReference>
<organism evidence="1 2">
    <name type="scientific">Gordonia rhizosphera NBRC 16068</name>
    <dbReference type="NCBI Taxonomy" id="1108045"/>
    <lineage>
        <taxon>Bacteria</taxon>
        <taxon>Bacillati</taxon>
        <taxon>Actinomycetota</taxon>
        <taxon>Actinomycetes</taxon>
        <taxon>Mycobacteriales</taxon>
        <taxon>Gordoniaceae</taxon>
        <taxon>Gordonia</taxon>
    </lineage>
</organism>
<proteinExistence type="predicted"/>
<name>K6V3S0_9ACTN</name>
<keyword evidence="2" id="KW-1185">Reference proteome</keyword>
<dbReference type="EMBL" id="BAHC01000117">
    <property type="protein sequence ID" value="GAB90748.1"/>
    <property type="molecule type" value="Genomic_DNA"/>
</dbReference>
<protein>
    <submittedName>
        <fullName evidence="1">Uncharacterized protein</fullName>
    </submittedName>
</protein>
<evidence type="ECO:0000313" key="1">
    <source>
        <dbReference type="EMBL" id="GAB90748.1"/>
    </source>
</evidence>
<gene>
    <name evidence="1" type="ORF">GORHZ_117_00110</name>
</gene>
<comment type="caution">
    <text evidence="1">The sequence shown here is derived from an EMBL/GenBank/DDBJ whole genome shotgun (WGS) entry which is preliminary data.</text>
</comment>